<evidence type="ECO:0000256" key="1">
    <source>
        <dbReference type="SAM" id="MobiDB-lite"/>
    </source>
</evidence>
<organism evidence="2 3">
    <name type="scientific">Austropuccinia psidii MF-1</name>
    <dbReference type="NCBI Taxonomy" id="1389203"/>
    <lineage>
        <taxon>Eukaryota</taxon>
        <taxon>Fungi</taxon>
        <taxon>Dikarya</taxon>
        <taxon>Basidiomycota</taxon>
        <taxon>Pucciniomycotina</taxon>
        <taxon>Pucciniomycetes</taxon>
        <taxon>Pucciniales</taxon>
        <taxon>Sphaerophragmiaceae</taxon>
        <taxon>Austropuccinia</taxon>
    </lineage>
</organism>
<feature type="compositionally biased region" description="Basic and acidic residues" evidence="1">
    <location>
        <begin position="206"/>
        <end position="218"/>
    </location>
</feature>
<feature type="region of interest" description="Disordered" evidence="1">
    <location>
        <begin position="274"/>
        <end position="318"/>
    </location>
</feature>
<protein>
    <submittedName>
        <fullName evidence="2">Uncharacterized protein</fullName>
    </submittedName>
</protein>
<comment type="caution">
    <text evidence="2">The sequence shown here is derived from an EMBL/GenBank/DDBJ whole genome shotgun (WGS) entry which is preliminary data.</text>
</comment>
<evidence type="ECO:0000313" key="2">
    <source>
        <dbReference type="EMBL" id="MBW0483099.1"/>
    </source>
</evidence>
<feature type="region of interest" description="Disordered" evidence="1">
    <location>
        <begin position="170"/>
        <end position="229"/>
    </location>
</feature>
<feature type="compositionally biased region" description="Polar residues" evidence="1">
    <location>
        <begin position="175"/>
        <end position="185"/>
    </location>
</feature>
<keyword evidence="3" id="KW-1185">Reference proteome</keyword>
<proteinExistence type="predicted"/>
<evidence type="ECO:0000313" key="3">
    <source>
        <dbReference type="Proteomes" id="UP000765509"/>
    </source>
</evidence>
<gene>
    <name evidence="2" type="ORF">O181_022814</name>
</gene>
<name>A0A9Q3GY28_9BASI</name>
<dbReference type="Proteomes" id="UP000765509">
    <property type="component" value="Unassembled WGS sequence"/>
</dbReference>
<dbReference type="AlphaFoldDB" id="A0A9Q3GY28"/>
<dbReference type="EMBL" id="AVOT02007077">
    <property type="protein sequence ID" value="MBW0483099.1"/>
    <property type="molecule type" value="Genomic_DNA"/>
</dbReference>
<sequence length="318" mass="35910">MLRLRAYKDDLAIAQWATENFNHDPEADLNNGLTQAHTIFTFHTAAQPFVQILSPGHKAAHKKYLFVVQPFQPHGQRSSRPRCPCKDSFVVNDDESIHEREWTTGPQTGRREQFWMIRPVPSSIDLSTPPPRPLHTLTGAKCYLANEGWQWLEDIKAWAYRHHVLSPMGLKRQKQNPPNTPQQDSPVPLEPSQYDEPPIPGPSKASEPHEDPLTHEPEPEVAPTKSMEEPFGKSNFTFFTLLNFSSPLLWPSPACPATPASVIIINNTPVRYPPPSTPTPEIPLISPKNPTTSSPWRQAPLNPMMRLSRNLQNCDQTP</sequence>
<reference evidence="2" key="1">
    <citation type="submission" date="2021-03" db="EMBL/GenBank/DDBJ databases">
        <title>Draft genome sequence of rust myrtle Austropuccinia psidii MF-1, a brazilian biotype.</title>
        <authorList>
            <person name="Quecine M.C."/>
            <person name="Pachon D.M.R."/>
            <person name="Bonatelli M.L."/>
            <person name="Correr F.H."/>
            <person name="Franceschini L.M."/>
            <person name="Leite T.F."/>
            <person name="Margarido G.R.A."/>
            <person name="Almeida C.A."/>
            <person name="Ferrarezi J.A."/>
            <person name="Labate C.A."/>
        </authorList>
    </citation>
    <scope>NUCLEOTIDE SEQUENCE</scope>
    <source>
        <strain evidence="2">MF-1</strain>
    </source>
</reference>
<feature type="compositionally biased region" description="Polar residues" evidence="1">
    <location>
        <begin position="309"/>
        <end position="318"/>
    </location>
</feature>
<accession>A0A9Q3GY28</accession>